<feature type="region of interest" description="Disordered" evidence="1">
    <location>
        <begin position="58"/>
        <end position="97"/>
    </location>
</feature>
<feature type="region of interest" description="Disordered" evidence="1">
    <location>
        <begin position="109"/>
        <end position="129"/>
    </location>
</feature>
<name>A0AAD6N5R8_PENCN</name>
<organism evidence="2 3">
    <name type="scientific">Penicillium canescens</name>
    <dbReference type="NCBI Taxonomy" id="5083"/>
    <lineage>
        <taxon>Eukaryota</taxon>
        <taxon>Fungi</taxon>
        <taxon>Dikarya</taxon>
        <taxon>Ascomycota</taxon>
        <taxon>Pezizomycotina</taxon>
        <taxon>Eurotiomycetes</taxon>
        <taxon>Eurotiomycetidae</taxon>
        <taxon>Eurotiales</taxon>
        <taxon>Aspergillaceae</taxon>
        <taxon>Penicillium</taxon>
    </lineage>
</organism>
<gene>
    <name evidence="2" type="ORF">N7460_011011</name>
</gene>
<proteinExistence type="predicted"/>
<dbReference type="AlphaFoldDB" id="A0AAD6N5R8"/>
<evidence type="ECO:0000313" key="3">
    <source>
        <dbReference type="Proteomes" id="UP001219568"/>
    </source>
</evidence>
<evidence type="ECO:0000313" key="2">
    <source>
        <dbReference type="EMBL" id="KAJ6030745.1"/>
    </source>
</evidence>
<feature type="compositionally biased region" description="Polar residues" evidence="1">
    <location>
        <begin position="80"/>
        <end position="91"/>
    </location>
</feature>
<keyword evidence="3" id="KW-1185">Reference proteome</keyword>
<feature type="compositionally biased region" description="Polar residues" evidence="1">
    <location>
        <begin position="112"/>
        <end position="129"/>
    </location>
</feature>
<reference evidence="2" key="2">
    <citation type="submission" date="2023-01" db="EMBL/GenBank/DDBJ databases">
        <authorList>
            <person name="Petersen C."/>
        </authorList>
    </citation>
    <scope>NUCLEOTIDE SEQUENCE</scope>
    <source>
        <strain evidence="2">IBT 15450</strain>
    </source>
</reference>
<evidence type="ECO:0000256" key="1">
    <source>
        <dbReference type="SAM" id="MobiDB-lite"/>
    </source>
</evidence>
<protein>
    <submittedName>
        <fullName evidence="2">Uncharacterized protein</fullName>
    </submittedName>
</protein>
<dbReference type="EMBL" id="JAQJZL010000014">
    <property type="protein sequence ID" value="KAJ6030745.1"/>
    <property type="molecule type" value="Genomic_DNA"/>
</dbReference>
<reference evidence="2" key="1">
    <citation type="journal article" date="2023" name="IMA Fungus">
        <title>Comparative genomic study of the Penicillium genus elucidates a diverse pangenome and 15 lateral gene transfer events.</title>
        <authorList>
            <person name="Petersen C."/>
            <person name="Sorensen T."/>
            <person name="Nielsen M.R."/>
            <person name="Sondergaard T.E."/>
            <person name="Sorensen J.L."/>
            <person name="Fitzpatrick D.A."/>
            <person name="Frisvad J.C."/>
            <person name="Nielsen K.L."/>
        </authorList>
    </citation>
    <scope>NUCLEOTIDE SEQUENCE</scope>
    <source>
        <strain evidence="2">IBT 15450</strain>
    </source>
</reference>
<sequence>MAWIPYTSSMGNYSLFGEACQATQDLNYDHQFFGYPPALSLENTLPFFKGNILGDPFVRSPQHERRAPTGLGGLKLRRLPSSTASHPSIKSNEPILSVEDTTTEPSAIWLHSLSSTPSTDNKGQYFQTA</sequence>
<accession>A0AAD6N5R8</accession>
<comment type="caution">
    <text evidence="2">The sequence shown here is derived from an EMBL/GenBank/DDBJ whole genome shotgun (WGS) entry which is preliminary data.</text>
</comment>
<dbReference type="Proteomes" id="UP001219568">
    <property type="component" value="Unassembled WGS sequence"/>
</dbReference>